<proteinExistence type="predicted"/>
<protein>
    <submittedName>
        <fullName evidence="2">Mitochondrial protein</fullName>
    </submittedName>
</protein>
<dbReference type="AlphaFoldDB" id="A0AAW2JW60"/>
<dbReference type="Gene3D" id="3.30.70.270">
    <property type="match status" value="1"/>
</dbReference>
<evidence type="ECO:0000259" key="1">
    <source>
        <dbReference type="Pfam" id="PF17919"/>
    </source>
</evidence>
<dbReference type="InterPro" id="IPR043128">
    <property type="entry name" value="Rev_trsase/Diguanyl_cyclase"/>
</dbReference>
<name>A0AAW2JW60_SESRA</name>
<reference evidence="2" key="2">
    <citation type="journal article" date="2024" name="Plant">
        <title>Genomic evolution and insights into agronomic trait innovations of Sesamum species.</title>
        <authorList>
            <person name="Miao H."/>
            <person name="Wang L."/>
            <person name="Qu L."/>
            <person name="Liu H."/>
            <person name="Sun Y."/>
            <person name="Le M."/>
            <person name="Wang Q."/>
            <person name="Wei S."/>
            <person name="Zheng Y."/>
            <person name="Lin W."/>
            <person name="Duan Y."/>
            <person name="Cao H."/>
            <person name="Xiong S."/>
            <person name="Wang X."/>
            <person name="Wei L."/>
            <person name="Li C."/>
            <person name="Ma Q."/>
            <person name="Ju M."/>
            <person name="Zhao R."/>
            <person name="Li G."/>
            <person name="Mu C."/>
            <person name="Tian Q."/>
            <person name="Mei H."/>
            <person name="Zhang T."/>
            <person name="Gao T."/>
            <person name="Zhang H."/>
        </authorList>
    </citation>
    <scope>NUCLEOTIDE SEQUENCE</scope>
    <source>
        <strain evidence="2">G02</strain>
    </source>
</reference>
<dbReference type="InterPro" id="IPR041577">
    <property type="entry name" value="RT_RNaseH_2"/>
</dbReference>
<feature type="domain" description="Reverse transcriptase/retrotransposon-derived protein RNase H-like" evidence="1">
    <location>
        <begin position="38"/>
        <end position="130"/>
    </location>
</feature>
<dbReference type="EMBL" id="JACGWJ010000031">
    <property type="protein sequence ID" value="KAL0298551.1"/>
    <property type="molecule type" value="Genomic_DNA"/>
</dbReference>
<organism evidence="2">
    <name type="scientific">Sesamum radiatum</name>
    <name type="common">Black benniseed</name>
    <dbReference type="NCBI Taxonomy" id="300843"/>
    <lineage>
        <taxon>Eukaryota</taxon>
        <taxon>Viridiplantae</taxon>
        <taxon>Streptophyta</taxon>
        <taxon>Embryophyta</taxon>
        <taxon>Tracheophyta</taxon>
        <taxon>Spermatophyta</taxon>
        <taxon>Magnoliopsida</taxon>
        <taxon>eudicotyledons</taxon>
        <taxon>Gunneridae</taxon>
        <taxon>Pentapetalae</taxon>
        <taxon>asterids</taxon>
        <taxon>lamiids</taxon>
        <taxon>Lamiales</taxon>
        <taxon>Pedaliaceae</taxon>
        <taxon>Sesamum</taxon>
    </lineage>
</organism>
<sequence>MEIRESWGLTGFCRCFVRHYSTFLEPLKDLLKVVVFSWSAMAMSAFNSLKSAMTSLPVLTLPNFAIPFDLTTDASTIAISVVLSQQGHTITFVSKKMCPQMQTPSTYVRELYAITKAVKIWPQYLLKRTFRHQSQEPQATCHSNDPNARIAKVVN</sequence>
<evidence type="ECO:0000313" key="2">
    <source>
        <dbReference type="EMBL" id="KAL0298551.1"/>
    </source>
</evidence>
<accession>A0AAW2JW60</accession>
<dbReference type="SUPFAM" id="SSF56672">
    <property type="entry name" value="DNA/RNA polymerases"/>
    <property type="match status" value="1"/>
</dbReference>
<gene>
    <name evidence="2" type="ORF">Sradi_6514900</name>
</gene>
<dbReference type="Pfam" id="PF17919">
    <property type="entry name" value="RT_RNaseH_2"/>
    <property type="match status" value="1"/>
</dbReference>
<dbReference type="InterPro" id="IPR051320">
    <property type="entry name" value="Viral_Replic_Matur_Polypro"/>
</dbReference>
<reference evidence="2" key="1">
    <citation type="submission" date="2020-06" db="EMBL/GenBank/DDBJ databases">
        <authorList>
            <person name="Li T."/>
            <person name="Hu X."/>
            <person name="Zhang T."/>
            <person name="Song X."/>
            <person name="Zhang H."/>
            <person name="Dai N."/>
            <person name="Sheng W."/>
            <person name="Hou X."/>
            <person name="Wei L."/>
        </authorList>
    </citation>
    <scope>NUCLEOTIDE SEQUENCE</scope>
    <source>
        <strain evidence="2">G02</strain>
        <tissue evidence="2">Leaf</tissue>
    </source>
</reference>
<dbReference type="PANTHER" id="PTHR33064:SF37">
    <property type="entry name" value="RIBONUCLEASE H"/>
    <property type="match status" value="1"/>
</dbReference>
<dbReference type="InterPro" id="IPR043502">
    <property type="entry name" value="DNA/RNA_pol_sf"/>
</dbReference>
<comment type="caution">
    <text evidence="2">The sequence shown here is derived from an EMBL/GenBank/DDBJ whole genome shotgun (WGS) entry which is preliminary data.</text>
</comment>
<dbReference type="PANTHER" id="PTHR33064">
    <property type="entry name" value="POL PROTEIN"/>
    <property type="match status" value="1"/>
</dbReference>